<dbReference type="PROSITE" id="PS50059">
    <property type="entry name" value="FKBP_PPIASE"/>
    <property type="match status" value="1"/>
</dbReference>
<keyword evidence="8" id="KW-0413">Isomerase</keyword>
<reference evidence="12" key="2">
    <citation type="journal article" date="2024" name="Plant">
        <title>Genomic evolution and insights into agronomic trait innovations of Sesamum species.</title>
        <authorList>
            <person name="Miao H."/>
            <person name="Wang L."/>
            <person name="Qu L."/>
            <person name="Liu H."/>
            <person name="Sun Y."/>
            <person name="Le M."/>
            <person name="Wang Q."/>
            <person name="Wei S."/>
            <person name="Zheng Y."/>
            <person name="Lin W."/>
            <person name="Duan Y."/>
            <person name="Cao H."/>
            <person name="Xiong S."/>
            <person name="Wang X."/>
            <person name="Wei L."/>
            <person name="Li C."/>
            <person name="Ma Q."/>
            <person name="Ju M."/>
            <person name="Zhao R."/>
            <person name="Li G."/>
            <person name="Mu C."/>
            <person name="Tian Q."/>
            <person name="Mei H."/>
            <person name="Zhang T."/>
            <person name="Gao T."/>
            <person name="Zhang H."/>
        </authorList>
    </citation>
    <scope>NUCLEOTIDE SEQUENCE</scope>
    <source>
        <strain evidence="12">KEN1</strain>
    </source>
</reference>
<feature type="transmembrane region" description="Helical" evidence="10">
    <location>
        <begin position="316"/>
        <end position="333"/>
    </location>
</feature>
<keyword evidence="4" id="KW-0611">Plant defense</keyword>
<comment type="catalytic activity">
    <reaction evidence="8">
        <text>[protein]-peptidylproline (omega=180) = [protein]-peptidylproline (omega=0)</text>
        <dbReference type="Rhea" id="RHEA:16237"/>
        <dbReference type="Rhea" id="RHEA-COMP:10747"/>
        <dbReference type="Rhea" id="RHEA-COMP:10748"/>
        <dbReference type="ChEBI" id="CHEBI:83833"/>
        <dbReference type="ChEBI" id="CHEBI:83834"/>
        <dbReference type="EC" id="5.2.1.8"/>
    </reaction>
</comment>
<reference evidence="12" key="1">
    <citation type="submission" date="2020-06" db="EMBL/GenBank/DDBJ databases">
        <authorList>
            <person name="Li T."/>
            <person name="Hu X."/>
            <person name="Zhang T."/>
            <person name="Song X."/>
            <person name="Zhang H."/>
            <person name="Dai N."/>
            <person name="Sheng W."/>
            <person name="Hou X."/>
            <person name="Wei L."/>
        </authorList>
    </citation>
    <scope>NUCLEOTIDE SEQUENCE</scope>
    <source>
        <strain evidence="12">KEN1</strain>
        <tissue evidence="12">Leaf</tissue>
    </source>
</reference>
<dbReference type="Pfam" id="PF00254">
    <property type="entry name" value="FKBP_C"/>
    <property type="match status" value="1"/>
</dbReference>
<feature type="transmembrane region" description="Helical" evidence="10">
    <location>
        <begin position="593"/>
        <end position="611"/>
    </location>
</feature>
<keyword evidence="3 10" id="KW-0812">Transmembrane</keyword>
<feature type="transmembrane region" description="Helical" evidence="10">
    <location>
        <begin position="374"/>
        <end position="398"/>
    </location>
</feature>
<accession>A0AAW2WFD7</accession>
<evidence type="ECO:0000256" key="10">
    <source>
        <dbReference type="SAM" id="Phobius"/>
    </source>
</evidence>
<dbReference type="Pfam" id="PF03094">
    <property type="entry name" value="Mlo"/>
    <property type="match status" value="1"/>
</dbReference>
<evidence type="ECO:0000256" key="6">
    <source>
        <dbReference type="ARBA" id="ARBA00023136"/>
    </source>
</evidence>
<organism evidence="12">
    <name type="scientific">Sesamum latifolium</name>
    <dbReference type="NCBI Taxonomy" id="2727402"/>
    <lineage>
        <taxon>Eukaryota</taxon>
        <taxon>Viridiplantae</taxon>
        <taxon>Streptophyta</taxon>
        <taxon>Embryophyta</taxon>
        <taxon>Tracheophyta</taxon>
        <taxon>Spermatophyta</taxon>
        <taxon>Magnoliopsida</taxon>
        <taxon>eudicotyledons</taxon>
        <taxon>Gunneridae</taxon>
        <taxon>Pentapetalae</taxon>
        <taxon>asterids</taxon>
        <taxon>lamiids</taxon>
        <taxon>Lamiales</taxon>
        <taxon>Pedaliaceae</taxon>
        <taxon>Sesamum</taxon>
    </lineage>
</organism>
<comment type="caution">
    <text evidence="12">The sequence shown here is derived from an EMBL/GenBank/DDBJ whole genome shotgun (WGS) entry which is preliminary data.</text>
</comment>
<keyword evidence="7" id="KW-0568">Pathogenesis-related protein</keyword>
<keyword evidence="6 10" id="KW-0472">Membrane</keyword>
<protein>
    <recommendedName>
        <fullName evidence="8">peptidylprolyl isomerase</fullName>
        <ecNumber evidence="8">5.2.1.8</ecNumber>
    </recommendedName>
</protein>
<dbReference type="InterPro" id="IPR004326">
    <property type="entry name" value="Mlo"/>
</dbReference>
<dbReference type="Gene3D" id="3.10.50.40">
    <property type="match status" value="1"/>
</dbReference>
<proteinExistence type="inferred from homology"/>
<dbReference type="GO" id="GO:0006952">
    <property type="term" value="P:defense response"/>
    <property type="evidence" value="ECO:0007669"/>
    <property type="project" value="UniProtKB-KW"/>
</dbReference>
<evidence type="ECO:0000256" key="4">
    <source>
        <dbReference type="ARBA" id="ARBA00022821"/>
    </source>
</evidence>
<evidence type="ECO:0000256" key="2">
    <source>
        <dbReference type="ARBA" id="ARBA00006574"/>
    </source>
</evidence>
<feature type="domain" description="PPIase FKBP-type" evidence="11">
    <location>
        <begin position="649"/>
        <end position="759"/>
    </location>
</feature>
<evidence type="ECO:0000256" key="8">
    <source>
        <dbReference type="PROSITE-ProRule" id="PRU00277"/>
    </source>
</evidence>
<name>A0AAW2WFD7_9LAMI</name>
<evidence type="ECO:0000256" key="9">
    <source>
        <dbReference type="SAM" id="MobiDB-lite"/>
    </source>
</evidence>
<dbReference type="PANTHER" id="PTHR31942:SF53">
    <property type="entry name" value="MLO-LIKE PROTEIN 5-RELATED"/>
    <property type="match status" value="1"/>
</dbReference>
<evidence type="ECO:0000256" key="7">
    <source>
        <dbReference type="ARBA" id="ARBA00023265"/>
    </source>
</evidence>
<feature type="transmembrane region" description="Helical" evidence="10">
    <location>
        <begin position="290"/>
        <end position="310"/>
    </location>
</feature>
<keyword evidence="8" id="KW-0697">Rotamase</keyword>
<dbReference type="SUPFAM" id="SSF54534">
    <property type="entry name" value="FKBP-like"/>
    <property type="match status" value="1"/>
</dbReference>
<sequence>MAGGGSGSRELDKTPTWAVSLVCGVIVLISIILEKTLHKVGETFHKRKKVSLVEALEKIKAELMILGFISLLLTFGQNYIAKICIPVSFSNTMLPCDFKDHNFEDEHHGGGGHHGGDHGGGGHTDDHGGGGHHRRLLWYHHRVLADAPPGGCTPGKVPLVSLHGLHQLHIFIFFLAVFHVFYGAVTMMLGRLKIRGWKEWEKQIAEETAASNDPSRFRLTHETSFVRSHANEWMENRFIFYLVCFIRHMWYSVQKPDYLTLRHGFVSVHLSSGTKFDFQKYIKRSLEDDFKVVVGIPPYLWGVACVYLLLNLKGGLLMFYLSIMPLVVILATGTKLQSIIAQMAIEIQEKHAVVQGIPLVQVSDRHFWFSKPTLVLYIIHMTLFQNAFEITYFMWIWYEFGLHSCFHSYFSLAIVRVVIGVIVQIVCSYITLPLYALVTQMGSHMKKSIFDEQTSKALMNWHNKIKKKPMGGAVAAGVVAPRVKKLGGDGSEGGSPDLSPHAHEAGQAAIQMIDSRSPPSQMETANITAQVDIPPEEGHPRDLLTVGVSPKAMASLRTVEKCTPKIPQSCSKPTTQTKQKIASLPLPVSRRSAILISVLPLSLAALPQTLLARERRNRKTIPLEDYLTSPDGLKYYDLVEGKGPVAEKGSTVQVHFDCIYRGITAVSSRESKLLAGNRIIAQPYEFQVGAIPGKERKREFVDNPNGLFSAQAAPKPPKAMYTITEGMRVGGKRTVIIPPEAGYGPKGMNEIPDNDIVMFRSTDYYHHFKWNGAHPEVVQCFMLQPGAEFELNIELLQVGIHDPSRRGSLYTTKSTLTNFGTPGGSIFTSHLFSLKNQFEKPIDMKDNIYNSQKFTYLKSSSEDFSQQVNHVGASRDGSIALPLKFSLKLGAKQKTQVVEKDLFDDNMIHSPSTSSKAEIATVMMVQTTSLEEQVASLTAAVEALLKHVQARDDQLNKLHEKF</sequence>
<dbReference type="InterPro" id="IPR046357">
    <property type="entry name" value="PPIase_dom_sf"/>
</dbReference>
<evidence type="ECO:0000259" key="11">
    <source>
        <dbReference type="PROSITE" id="PS50059"/>
    </source>
</evidence>
<evidence type="ECO:0000256" key="3">
    <source>
        <dbReference type="ARBA" id="ARBA00022692"/>
    </source>
</evidence>
<dbReference type="PANTHER" id="PTHR31942">
    <property type="entry name" value="MLO-LIKE PROTEIN 1"/>
    <property type="match status" value="1"/>
</dbReference>
<evidence type="ECO:0000256" key="1">
    <source>
        <dbReference type="ARBA" id="ARBA00004141"/>
    </source>
</evidence>
<dbReference type="InterPro" id="IPR001179">
    <property type="entry name" value="PPIase_FKBP_dom"/>
</dbReference>
<feature type="transmembrane region" description="Helical" evidence="10">
    <location>
        <begin position="59"/>
        <end position="80"/>
    </location>
</feature>
<evidence type="ECO:0000256" key="5">
    <source>
        <dbReference type="ARBA" id="ARBA00022989"/>
    </source>
</evidence>
<feature type="compositionally biased region" description="Basic and acidic residues" evidence="9">
    <location>
        <begin position="107"/>
        <end position="117"/>
    </location>
</feature>
<feature type="transmembrane region" description="Helical" evidence="10">
    <location>
        <begin position="168"/>
        <end position="189"/>
    </location>
</feature>
<dbReference type="EC" id="5.2.1.8" evidence="8"/>
<dbReference type="GO" id="GO:0003755">
    <property type="term" value="F:peptidyl-prolyl cis-trans isomerase activity"/>
    <property type="evidence" value="ECO:0007669"/>
    <property type="project" value="UniProtKB-KW"/>
</dbReference>
<feature type="region of interest" description="Disordered" evidence="9">
    <location>
        <begin position="487"/>
        <end position="506"/>
    </location>
</feature>
<keyword evidence="5 10" id="KW-1133">Transmembrane helix</keyword>
<dbReference type="AlphaFoldDB" id="A0AAW2WFD7"/>
<feature type="transmembrane region" description="Helical" evidence="10">
    <location>
        <begin position="410"/>
        <end position="438"/>
    </location>
</feature>
<dbReference type="EMBL" id="JACGWN010000008">
    <property type="protein sequence ID" value="KAL0440464.1"/>
    <property type="molecule type" value="Genomic_DNA"/>
</dbReference>
<dbReference type="GO" id="GO:0016020">
    <property type="term" value="C:membrane"/>
    <property type="evidence" value="ECO:0007669"/>
    <property type="project" value="UniProtKB-SubCell"/>
</dbReference>
<evidence type="ECO:0000313" key="12">
    <source>
        <dbReference type="EMBL" id="KAL0440464.1"/>
    </source>
</evidence>
<gene>
    <name evidence="12" type="ORF">Slati_2529400</name>
</gene>
<comment type="subcellular location">
    <subcellularLocation>
        <location evidence="1">Membrane</location>
        <topology evidence="1">Multi-pass membrane protein</topology>
    </subcellularLocation>
</comment>
<feature type="transmembrane region" description="Helical" evidence="10">
    <location>
        <begin position="17"/>
        <end position="38"/>
    </location>
</feature>
<dbReference type="FunFam" id="3.10.50.40:FF:000036">
    <property type="entry name" value="Peptidylprolyl isomerase"/>
    <property type="match status" value="1"/>
</dbReference>
<feature type="region of interest" description="Disordered" evidence="9">
    <location>
        <begin position="107"/>
        <end position="129"/>
    </location>
</feature>
<comment type="similarity">
    <text evidence="2">Belongs to the MLO family.</text>
</comment>